<geneLocation type="plasmid" evidence="1 2">
    <name>unnamed</name>
</geneLocation>
<dbReference type="RefSeq" id="WP_245265368.1">
    <property type="nucleotide sequence ID" value="NZ_CP088148.1"/>
</dbReference>
<dbReference type="Proteomes" id="UP001060070">
    <property type="component" value="Plasmid unnamed"/>
</dbReference>
<protein>
    <recommendedName>
        <fullName evidence="3">Nucleotidyltransferase</fullName>
    </recommendedName>
</protein>
<evidence type="ECO:0008006" key="3">
    <source>
        <dbReference type="Google" id="ProtNLM"/>
    </source>
</evidence>
<evidence type="ECO:0000313" key="1">
    <source>
        <dbReference type="EMBL" id="UTU55214.1"/>
    </source>
</evidence>
<keyword evidence="1" id="KW-0614">Plasmid</keyword>
<dbReference type="AlphaFoldDB" id="A0AB38TKE9"/>
<dbReference type="EMBL" id="CP088148">
    <property type="protein sequence ID" value="UTU55214.1"/>
    <property type="molecule type" value="Genomic_DNA"/>
</dbReference>
<organism evidence="1 2">
    <name type="scientific">Mesorhizobium ciceri</name>
    <dbReference type="NCBI Taxonomy" id="39645"/>
    <lineage>
        <taxon>Bacteria</taxon>
        <taxon>Pseudomonadati</taxon>
        <taxon>Pseudomonadota</taxon>
        <taxon>Alphaproteobacteria</taxon>
        <taxon>Hyphomicrobiales</taxon>
        <taxon>Phyllobacteriaceae</taxon>
        <taxon>Mesorhizobium</taxon>
    </lineage>
</organism>
<sequence>MNELARSLVPQNVLLRKSEVYSILDEICQDLELTTAQMEAAKASYEAVADWLSSSDNAILQHIDVYPHGSAGLGTSVKPLGREDFDVDVICLVFRFASVRPPAELKKIVGDRLAKMHAMQLCLRRKSGVGA</sequence>
<gene>
    <name evidence="1" type="ORF">LRP29_31325</name>
</gene>
<keyword evidence="2" id="KW-1185">Reference proteome</keyword>
<accession>A0AB38TKE9</accession>
<name>A0AB38TKE9_9HYPH</name>
<reference evidence="1 2" key="1">
    <citation type="journal article" date="2022" name="Microbiol. Resour. Announc.">
        <title>Complete Genome Sequence of Mesorhizobium ciceri Strain R30, a Rhizobium Used as a Commercial Inoculant for Chickpea in Argentina.</title>
        <authorList>
            <person name="Foresto E."/>
            <person name="Revale S."/>
            <person name="Primo E."/>
            <person name="Nievas F."/>
            <person name="Carezzano E."/>
            <person name="Puente M."/>
            <person name="Alzari P."/>
            <person name="Mart M."/>
            <person name="Ben-Assaya M."/>
            <person name="Mornico D."/>
            <person name="Santoro M."/>
            <person name="Mart F."/>
            <person name="Giordano W."/>
            <person name="Bogino P."/>
        </authorList>
    </citation>
    <scope>NUCLEOTIDE SEQUENCE [LARGE SCALE GENOMIC DNA]</scope>
    <source>
        <strain evidence="1 2">R30</strain>
    </source>
</reference>
<proteinExistence type="predicted"/>
<evidence type="ECO:0000313" key="2">
    <source>
        <dbReference type="Proteomes" id="UP001060070"/>
    </source>
</evidence>